<organism evidence="2 3">
    <name type="scientific">Marasmius tenuissimus</name>
    <dbReference type="NCBI Taxonomy" id="585030"/>
    <lineage>
        <taxon>Eukaryota</taxon>
        <taxon>Fungi</taxon>
        <taxon>Dikarya</taxon>
        <taxon>Basidiomycota</taxon>
        <taxon>Agaricomycotina</taxon>
        <taxon>Agaricomycetes</taxon>
        <taxon>Agaricomycetidae</taxon>
        <taxon>Agaricales</taxon>
        <taxon>Marasmiineae</taxon>
        <taxon>Marasmiaceae</taxon>
        <taxon>Marasmius</taxon>
    </lineage>
</organism>
<comment type="caution">
    <text evidence="2">The sequence shown here is derived from an EMBL/GenBank/DDBJ whole genome shotgun (WGS) entry which is preliminary data.</text>
</comment>
<protein>
    <submittedName>
        <fullName evidence="2">Uncharacterized protein</fullName>
    </submittedName>
</protein>
<reference evidence="2 3" key="1">
    <citation type="submission" date="2024-05" db="EMBL/GenBank/DDBJ databases">
        <title>A draft genome resource for the thread blight pathogen Marasmius tenuissimus strain MS-2.</title>
        <authorList>
            <person name="Yulfo-Soto G.E."/>
            <person name="Baruah I.K."/>
            <person name="Amoako-Attah I."/>
            <person name="Bukari Y."/>
            <person name="Meinhardt L.W."/>
            <person name="Bailey B.A."/>
            <person name="Cohen S.P."/>
        </authorList>
    </citation>
    <scope>NUCLEOTIDE SEQUENCE [LARGE SCALE GENOMIC DNA]</scope>
    <source>
        <strain evidence="2 3">MS-2</strain>
    </source>
</reference>
<dbReference type="Proteomes" id="UP001437256">
    <property type="component" value="Unassembled WGS sequence"/>
</dbReference>
<dbReference type="EMBL" id="JBBXMP010000023">
    <property type="protein sequence ID" value="KAL0067797.1"/>
    <property type="molecule type" value="Genomic_DNA"/>
</dbReference>
<keyword evidence="3" id="KW-1185">Reference proteome</keyword>
<proteinExistence type="predicted"/>
<evidence type="ECO:0000256" key="1">
    <source>
        <dbReference type="SAM" id="MobiDB-lite"/>
    </source>
</evidence>
<feature type="compositionally biased region" description="Polar residues" evidence="1">
    <location>
        <begin position="156"/>
        <end position="175"/>
    </location>
</feature>
<sequence>MPPRRVVKADQPSPDGKPFICKCSKLCGGPEGIGVWVSKTQKSRHKASNCKYLAQRAAAINSGISPPIAPNVPNIPNAPNISADNSIAPSSHYSLPIGEELPFAFDHDPIDGGGSNVDNNLHEHNSISMNTQTSTHPMNHSLNVPAEEDEYDQPDRNSLNDIAPQQPQPEPSATQPWMDFAPLPTVQSQIKEIHLADAFICELQQATINGPEAAIEPLPTDFISRLRNPPTEPLEITDSDE</sequence>
<feature type="region of interest" description="Disordered" evidence="1">
    <location>
        <begin position="147"/>
        <end position="176"/>
    </location>
</feature>
<gene>
    <name evidence="2" type="ORF">AAF712_005237</name>
</gene>
<accession>A0ABR3A5H7</accession>
<evidence type="ECO:0000313" key="3">
    <source>
        <dbReference type="Proteomes" id="UP001437256"/>
    </source>
</evidence>
<name>A0ABR3A5H7_9AGAR</name>
<evidence type="ECO:0000313" key="2">
    <source>
        <dbReference type="EMBL" id="KAL0067797.1"/>
    </source>
</evidence>